<dbReference type="PROSITE" id="PS51257">
    <property type="entry name" value="PROKAR_LIPOPROTEIN"/>
    <property type="match status" value="1"/>
</dbReference>
<reference evidence="2" key="2">
    <citation type="journal article" date="2021" name="PeerJ">
        <title>Extensive microbial diversity within the chicken gut microbiome revealed by metagenomics and culture.</title>
        <authorList>
            <person name="Gilroy R."/>
            <person name="Ravi A."/>
            <person name="Getino M."/>
            <person name="Pursley I."/>
            <person name="Horton D.L."/>
            <person name="Alikhan N.F."/>
            <person name="Baker D."/>
            <person name="Gharbi K."/>
            <person name="Hall N."/>
            <person name="Watson M."/>
            <person name="Adriaenssens E.M."/>
            <person name="Foster-Nyarko E."/>
            <person name="Jarju S."/>
            <person name="Secka A."/>
            <person name="Antonio M."/>
            <person name="Oren A."/>
            <person name="Chaudhuri R.R."/>
            <person name="La Ragione R."/>
            <person name="Hildebrand F."/>
            <person name="Pallen M.J."/>
        </authorList>
    </citation>
    <scope>NUCLEOTIDE SEQUENCE</scope>
    <source>
        <strain evidence="2">ChiSxjej1B13-7041</strain>
    </source>
</reference>
<feature type="chain" id="PRO_5038505823" description="DUF4352 domain-containing protein" evidence="1">
    <location>
        <begin position="23"/>
        <end position="228"/>
    </location>
</feature>
<dbReference type="EMBL" id="DVHU01000091">
    <property type="protein sequence ID" value="HIR93794.1"/>
    <property type="molecule type" value="Genomic_DNA"/>
</dbReference>
<evidence type="ECO:0000256" key="1">
    <source>
        <dbReference type="SAM" id="SignalP"/>
    </source>
</evidence>
<keyword evidence="1" id="KW-0732">Signal</keyword>
<dbReference type="AlphaFoldDB" id="A0A9D1ELJ2"/>
<comment type="caution">
    <text evidence="2">The sequence shown here is derived from an EMBL/GenBank/DDBJ whole genome shotgun (WGS) entry which is preliminary data.</text>
</comment>
<accession>A0A9D1ELJ2</accession>
<name>A0A9D1ELJ2_9FIRM</name>
<reference evidence="2" key="1">
    <citation type="submission" date="2020-10" db="EMBL/GenBank/DDBJ databases">
        <authorList>
            <person name="Gilroy R."/>
        </authorList>
    </citation>
    <scope>NUCLEOTIDE SEQUENCE</scope>
    <source>
        <strain evidence="2">ChiSxjej1B13-7041</strain>
    </source>
</reference>
<feature type="signal peptide" evidence="1">
    <location>
        <begin position="1"/>
        <end position="22"/>
    </location>
</feature>
<protein>
    <recommendedName>
        <fullName evidence="4">DUF4352 domain-containing protein</fullName>
    </recommendedName>
</protein>
<evidence type="ECO:0000313" key="3">
    <source>
        <dbReference type="Proteomes" id="UP000886841"/>
    </source>
</evidence>
<organism evidence="2 3">
    <name type="scientific">Candidatus Egerieimonas intestinavium</name>
    <dbReference type="NCBI Taxonomy" id="2840777"/>
    <lineage>
        <taxon>Bacteria</taxon>
        <taxon>Bacillati</taxon>
        <taxon>Bacillota</taxon>
        <taxon>Clostridia</taxon>
        <taxon>Lachnospirales</taxon>
        <taxon>Lachnospiraceae</taxon>
        <taxon>Lachnospiraceae incertae sedis</taxon>
        <taxon>Candidatus Egerieimonas</taxon>
    </lineage>
</organism>
<sequence length="228" mass="26295">MKLFLILSICLMLLTGCQIKPAEGEQGQKEMPETDIKNRVEEGLSDEEQGQGGITADGKLRISEEHILDKEEKLTQEGITFGEFEVVQKGTELPEEVKPEEVIYFDETTDETGKLLGEYFYLFLKVKLKNENSERQEVYLSFGRPIALNEKREVVSLPVELRYRNSYDKDYTKQKDYYKVELPAGEEGTFLLGYILPENEFQEDNLYYLIDKEGEGSGKSIYAIRLEE</sequence>
<dbReference type="Proteomes" id="UP000886841">
    <property type="component" value="Unassembled WGS sequence"/>
</dbReference>
<evidence type="ECO:0000313" key="2">
    <source>
        <dbReference type="EMBL" id="HIR93794.1"/>
    </source>
</evidence>
<proteinExistence type="predicted"/>
<gene>
    <name evidence="2" type="ORF">IAB98_10295</name>
</gene>
<evidence type="ECO:0008006" key="4">
    <source>
        <dbReference type="Google" id="ProtNLM"/>
    </source>
</evidence>